<keyword evidence="2" id="KW-1185">Reference proteome</keyword>
<name>A0A812J5N7_9DINO</name>
<dbReference type="Proteomes" id="UP000604046">
    <property type="component" value="Unassembled WGS sequence"/>
</dbReference>
<accession>A0A812J5N7</accession>
<evidence type="ECO:0000313" key="1">
    <source>
        <dbReference type="EMBL" id="CAE7191514.1"/>
    </source>
</evidence>
<dbReference type="AlphaFoldDB" id="A0A812J5N7"/>
<dbReference type="EMBL" id="CAJNDS010000315">
    <property type="protein sequence ID" value="CAE7191514.1"/>
    <property type="molecule type" value="Genomic_DNA"/>
</dbReference>
<proteinExistence type="predicted"/>
<comment type="caution">
    <text evidence="1">The sequence shown here is derived from an EMBL/GenBank/DDBJ whole genome shotgun (WGS) entry which is preliminary data.</text>
</comment>
<organism evidence="1 2">
    <name type="scientific">Symbiodinium natans</name>
    <dbReference type="NCBI Taxonomy" id="878477"/>
    <lineage>
        <taxon>Eukaryota</taxon>
        <taxon>Sar</taxon>
        <taxon>Alveolata</taxon>
        <taxon>Dinophyceae</taxon>
        <taxon>Suessiales</taxon>
        <taxon>Symbiodiniaceae</taxon>
        <taxon>Symbiodinium</taxon>
    </lineage>
</organism>
<gene>
    <name evidence="1" type="primary">CML13</name>
    <name evidence="1" type="ORF">SNAT2548_LOCUS5040</name>
</gene>
<evidence type="ECO:0000313" key="2">
    <source>
        <dbReference type="Proteomes" id="UP000604046"/>
    </source>
</evidence>
<protein>
    <submittedName>
        <fullName evidence="1">CML13 protein</fullName>
    </submittedName>
</protein>
<reference evidence="1" key="1">
    <citation type="submission" date="2021-02" db="EMBL/GenBank/DDBJ databases">
        <authorList>
            <person name="Dougan E. K."/>
            <person name="Rhodes N."/>
            <person name="Thang M."/>
            <person name="Chan C."/>
        </authorList>
    </citation>
    <scope>NUCLEOTIDE SEQUENCE</scope>
</reference>
<sequence>MRICFQRFSSEDNDLYRGQVHEVLTHLCYVPVSEDKATAIAKDTNEFSTLDFQDFCDFVERYTQYEREVVRVKLEEWTAREKEEDDEADAIAVLPLMCWG</sequence>